<keyword evidence="4" id="KW-1185">Reference proteome</keyword>
<protein>
    <recommendedName>
        <fullName evidence="2">DUF11 domain-containing protein</fullName>
    </recommendedName>
</protein>
<dbReference type="Proteomes" id="UP000235916">
    <property type="component" value="Unassembled WGS sequence"/>
</dbReference>
<dbReference type="InterPro" id="IPR001434">
    <property type="entry name" value="OmcB-like_DUF11"/>
</dbReference>
<comment type="caution">
    <text evidence="3">The sequence shown here is derived from an EMBL/GenBank/DDBJ whole genome shotgun (WGS) entry which is preliminary data.</text>
</comment>
<dbReference type="Pfam" id="PF01345">
    <property type="entry name" value="DUF11"/>
    <property type="match status" value="2"/>
</dbReference>
<dbReference type="EMBL" id="POSP01000003">
    <property type="protein sequence ID" value="PND38183.1"/>
    <property type="molecule type" value="Genomic_DNA"/>
</dbReference>
<feature type="compositionally biased region" description="Gly residues" evidence="1">
    <location>
        <begin position="1"/>
        <end position="15"/>
    </location>
</feature>
<evidence type="ECO:0000256" key="1">
    <source>
        <dbReference type="SAM" id="MobiDB-lite"/>
    </source>
</evidence>
<feature type="domain" description="DUF11" evidence="2">
    <location>
        <begin position="29"/>
        <end position="134"/>
    </location>
</feature>
<organism evidence="3 4">
    <name type="scientific">Kinneretia aquatilis</name>
    <dbReference type="NCBI Taxonomy" id="2070761"/>
    <lineage>
        <taxon>Bacteria</taxon>
        <taxon>Pseudomonadati</taxon>
        <taxon>Pseudomonadota</taxon>
        <taxon>Betaproteobacteria</taxon>
        <taxon>Burkholderiales</taxon>
        <taxon>Sphaerotilaceae</taxon>
        <taxon>Roseateles</taxon>
    </lineage>
</organism>
<evidence type="ECO:0000259" key="2">
    <source>
        <dbReference type="Pfam" id="PF01345"/>
    </source>
</evidence>
<dbReference type="InterPro" id="IPR013783">
    <property type="entry name" value="Ig-like_fold"/>
</dbReference>
<feature type="compositionally biased region" description="Pro residues" evidence="1">
    <location>
        <begin position="17"/>
        <end position="27"/>
    </location>
</feature>
<evidence type="ECO:0000313" key="3">
    <source>
        <dbReference type="EMBL" id="PND38183.1"/>
    </source>
</evidence>
<evidence type="ECO:0000313" key="4">
    <source>
        <dbReference type="Proteomes" id="UP000235916"/>
    </source>
</evidence>
<dbReference type="Gene3D" id="2.60.40.10">
    <property type="entry name" value="Immunoglobulins"/>
    <property type="match status" value="1"/>
</dbReference>
<dbReference type="AlphaFoldDB" id="A0A2N8KXJ4"/>
<reference evidence="3 4" key="1">
    <citation type="submission" date="2018-01" db="EMBL/GenBank/DDBJ databases">
        <title>Draft genome sequence of Paucibacter aquatile CR182 isolated from freshwater of the Nakdong River.</title>
        <authorList>
            <person name="Choi A."/>
            <person name="Chung E.J."/>
        </authorList>
    </citation>
    <scope>NUCLEOTIDE SEQUENCE [LARGE SCALE GENOMIC DNA]</scope>
    <source>
        <strain evidence="3 4">CR182</strain>
    </source>
</reference>
<feature type="region of interest" description="Disordered" evidence="1">
    <location>
        <begin position="1"/>
        <end position="27"/>
    </location>
</feature>
<sequence length="280" mass="27784">MALTACGGGGGGGGEVTPPPPPPPTPAPDLMVTMSLPDAQVPSGYTQTMATIKLRNVGKGVATTTDVNIVADALLEGMKVVNCQSDNAGTACPATGSRMTVSNLQPGATLTFDVTGTVKLGTSGTVNLEASATTGTGTQLSSSKMGVGFKAYSADVAVQATGPSSAVPAGGSFEYVVTVSNKGPDAAKDVLIANQLVSSPSENAAILGIMSCSASGGAVCPSDLKPVGMTVASLPKDGSLVFRLPYSFAPGQRAGLVFEAAVRARGDSDSSNDRALLMTP</sequence>
<proteinExistence type="predicted"/>
<feature type="domain" description="DUF11" evidence="2">
    <location>
        <begin position="155"/>
        <end position="275"/>
    </location>
</feature>
<accession>A0A2N8KXJ4</accession>
<name>A0A2N8KXJ4_9BURK</name>
<gene>
    <name evidence="3" type="ORF">C1O66_12080</name>
</gene>